<dbReference type="Gene3D" id="1.10.287.110">
    <property type="entry name" value="DnaJ domain"/>
    <property type="match status" value="1"/>
</dbReference>
<feature type="region of interest" description="Disordered" evidence="1">
    <location>
        <begin position="1"/>
        <end position="37"/>
    </location>
</feature>
<evidence type="ECO:0000256" key="2">
    <source>
        <dbReference type="SAM" id="Phobius"/>
    </source>
</evidence>
<keyword evidence="2" id="KW-1133">Transmembrane helix</keyword>
<dbReference type="SUPFAM" id="SSF46565">
    <property type="entry name" value="Chaperone J-domain"/>
    <property type="match status" value="1"/>
</dbReference>
<feature type="compositionally biased region" description="Low complexity" evidence="1">
    <location>
        <begin position="76"/>
        <end position="86"/>
    </location>
</feature>
<dbReference type="EMBL" id="GG676168">
    <property type="protein sequence ID" value="EER12263.1"/>
    <property type="molecule type" value="Genomic_DNA"/>
</dbReference>
<reference evidence="4 5" key="1">
    <citation type="submission" date="2008-07" db="EMBL/GenBank/DDBJ databases">
        <authorList>
            <person name="El-Sayed N."/>
            <person name="Caler E."/>
            <person name="Inman J."/>
            <person name="Amedeo P."/>
            <person name="Hass B."/>
            <person name="Wortman J."/>
        </authorList>
    </citation>
    <scope>NUCLEOTIDE SEQUENCE [LARGE SCALE GENOMIC DNA]</scope>
    <source>
        <strain evidence="5">ATCC 50983 / TXsc</strain>
    </source>
</reference>
<dbReference type="Proteomes" id="UP000007800">
    <property type="component" value="Unassembled WGS sequence"/>
</dbReference>
<accession>C5KTF8</accession>
<gene>
    <name evidence="4" type="ORF">Pmar_PMAR001060</name>
</gene>
<dbReference type="InParanoid" id="C5KTF8"/>
<dbReference type="SMART" id="SM00271">
    <property type="entry name" value="DnaJ"/>
    <property type="match status" value="1"/>
</dbReference>
<keyword evidence="5" id="KW-1185">Reference proteome</keyword>
<feature type="domain" description="J" evidence="3">
    <location>
        <begin position="129"/>
        <end position="210"/>
    </location>
</feature>
<keyword evidence="2" id="KW-0812">Transmembrane</keyword>
<sequence length="345" mass="37323">MSSPRKRRKSGHGPERRPSPSPGPPRGSTGGSIARMTIKMLKEELTREGIDFSKCVEKSELVDKLRRARQGRTHPSARGSAAPAGSQELRPPRRSLRLSQAAALQPKAVLKSPLMVELERIEGLPSSAKAMQVLGLTKQPCTVGEVKKKLRALSKVLHPDKTANEPHLRGRASAAFQRINSAAQEAIKLLEEATTAPPGRVQQLTYHMEGEVLIVQWRPPTDVTSGTTPIEQGVVNAQGSTTDEGWVECAISSQGRKGNDILFRRQQFHVSGTTESETIPTGGSKRTILYYVIVTALIAMFAMLSALLVLVVSPEVSAFISLHAGSLSSKLASLLTSFKMAVDEL</sequence>
<organism evidence="5">
    <name type="scientific">Perkinsus marinus (strain ATCC 50983 / TXsc)</name>
    <dbReference type="NCBI Taxonomy" id="423536"/>
    <lineage>
        <taxon>Eukaryota</taxon>
        <taxon>Sar</taxon>
        <taxon>Alveolata</taxon>
        <taxon>Perkinsozoa</taxon>
        <taxon>Perkinsea</taxon>
        <taxon>Perkinsida</taxon>
        <taxon>Perkinsidae</taxon>
        <taxon>Perkinsus</taxon>
    </lineage>
</organism>
<dbReference type="InterPro" id="IPR036869">
    <property type="entry name" value="J_dom_sf"/>
</dbReference>
<evidence type="ECO:0000259" key="3">
    <source>
        <dbReference type="PROSITE" id="PS50076"/>
    </source>
</evidence>
<dbReference type="RefSeq" id="XP_002780468.1">
    <property type="nucleotide sequence ID" value="XM_002780422.1"/>
</dbReference>
<feature type="compositionally biased region" description="Basic residues" evidence="1">
    <location>
        <begin position="1"/>
        <end position="11"/>
    </location>
</feature>
<proteinExistence type="predicted"/>
<feature type="transmembrane region" description="Helical" evidence="2">
    <location>
        <begin position="288"/>
        <end position="312"/>
    </location>
</feature>
<evidence type="ECO:0000313" key="5">
    <source>
        <dbReference type="Proteomes" id="UP000007800"/>
    </source>
</evidence>
<keyword evidence="2" id="KW-0472">Membrane</keyword>
<feature type="region of interest" description="Disordered" evidence="1">
    <location>
        <begin position="67"/>
        <end position="96"/>
    </location>
</feature>
<evidence type="ECO:0000313" key="4">
    <source>
        <dbReference type="EMBL" id="EER12263.1"/>
    </source>
</evidence>
<dbReference type="GeneID" id="9061429"/>
<protein>
    <recommendedName>
        <fullName evidence="3">J domain-containing protein</fullName>
    </recommendedName>
</protein>
<name>C5KTF8_PERM5</name>
<evidence type="ECO:0000256" key="1">
    <source>
        <dbReference type="SAM" id="MobiDB-lite"/>
    </source>
</evidence>
<dbReference type="InterPro" id="IPR001623">
    <property type="entry name" value="DnaJ_domain"/>
</dbReference>
<dbReference type="PROSITE" id="PS50076">
    <property type="entry name" value="DNAJ_2"/>
    <property type="match status" value="1"/>
</dbReference>
<dbReference type="AlphaFoldDB" id="C5KTF8"/>